<reference evidence="1 2" key="1">
    <citation type="submission" date="2018-01" db="EMBL/GenBank/DDBJ databases">
        <title>Co-occurrence of chitin degradation, pigmentation and bioactivity in marine Pseudoalteromonas.</title>
        <authorList>
            <person name="Paulsen S."/>
            <person name="Gram L."/>
            <person name="Machado H."/>
        </authorList>
    </citation>
    <scope>NUCLEOTIDE SEQUENCE [LARGE SCALE GENOMIC DNA]</scope>
    <source>
        <strain evidence="1 2">S1946</strain>
    </source>
</reference>
<dbReference type="RefSeq" id="WP_130243997.1">
    <property type="nucleotide sequence ID" value="NZ_PPUZ01000004.1"/>
</dbReference>
<sequence length="88" mass="9510">MPLNDKLNQLEKLSFGTARLITGHNQLSRAKKAGVTASQLRSIFDDLKGMNDDTINGFIDIGDQLVNGDINIPSTAFCTPDETSTNKG</sequence>
<protein>
    <submittedName>
        <fullName evidence="1">Uncharacterized protein</fullName>
    </submittedName>
</protein>
<organism evidence="1 2">
    <name type="scientific">Pseudoalteromonas rubra</name>
    <dbReference type="NCBI Taxonomy" id="43658"/>
    <lineage>
        <taxon>Bacteria</taxon>
        <taxon>Pseudomonadati</taxon>
        <taxon>Pseudomonadota</taxon>
        <taxon>Gammaproteobacteria</taxon>
        <taxon>Alteromonadales</taxon>
        <taxon>Pseudoalteromonadaceae</taxon>
        <taxon>Pseudoalteromonas</taxon>
    </lineage>
</organism>
<dbReference type="AlphaFoldDB" id="A0A4Q7EL63"/>
<name>A0A4Q7EL63_9GAMM</name>
<evidence type="ECO:0000313" key="2">
    <source>
        <dbReference type="Proteomes" id="UP000292345"/>
    </source>
</evidence>
<evidence type="ECO:0000313" key="1">
    <source>
        <dbReference type="EMBL" id="RZM84940.1"/>
    </source>
</evidence>
<dbReference type="Proteomes" id="UP000292345">
    <property type="component" value="Unassembled WGS sequence"/>
</dbReference>
<proteinExistence type="predicted"/>
<comment type="caution">
    <text evidence="1">The sequence shown here is derived from an EMBL/GenBank/DDBJ whole genome shotgun (WGS) entry which is preliminary data.</text>
</comment>
<gene>
    <name evidence="1" type="ORF">C3B51_02095</name>
</gene>
<dbReference type="EMBL" id="PPUZ01000004">
    <property type="protein sequence ID" value="RZM84940.1"/>
    <property type="molecule type" value="Genomic_DNA"/>
</dbReference>
<accession>A0A4Q7EL63</accession>